<dbReference type="PANTHER" id="PTHR23501">
    <property type="entry name" value="MAJOR FACILITATOR SUPERFAMILY"/>
    <property type="match status" value="1"/>
</dbReference>
<feature type="transmembrane region" description="Helical" evidence="10">
    <location>
        <begin position="214"/>
        <end position="235"/>
    </location>
</feature>
<feature type="transmembrane region" description="Helical" evidence="10">
    <location>
        <begin position="156"/>
        <end position="175"/>
    </location>
</feature>
<feature type="compositionally biased region" description="Low complexity" evidence="9">
    <location>
        <begin position="17"/>
        <end position="29"/>
    </location>
</feature>
<keyword evidence="6 10" id="KW-1133">Transmembrane helix</keyword>
<evidence type="ECO:0000256" key="10">
    <source>
        <dbReference type="SAM" id="Phobius"/>
    </source>
</evidence>
<evidence type="ECO:0000259" key="11">
    <source>
        <dbReference type="PROSITE" id="PS50850"/>
    </source>
</evidence>
<evidence type="ECO:0000256" key="7">
    <source>
        <dbReference type="ARBA" id="ARBA00023136"/>
    </source>
</evidence>
<evidence type="ECO:0000256" key="9">
    <source>
        <dbReference type="SAM" id="MobiDB-lite"/>
    </source>
</evidence>
<dbReference type="Proteomes" id="UP000503462">
    <property type="component" value="Chromosome 2"/>
</dbReference>
<keyword evidence="5 10" id="KW-0812">Transmembrane</keyword>
<feature type="transmembrane region" description="Helical" evidence="10">
    <location>
        <begin position="395"/>
        <end position="414"/>
    </location>
</feature>
<feature type="compositionally biased region" description="Basic and acidic residues" evidence="9">
    <location>
        <begin position="32"/>
        <end position="41"/>
    </location>
</feature>
<keyword evidence="13" id="KW-1185">Reference proteome</keyword>
<feature type="region of interest" description="Disordered" evidence="9">
    <location>
        <begin position="1"/>
        <end position="56"/>
    </location>
</feature>
<dbReference type="PRINTS" id="PR01036">
    <property type="entry name" value="TCRTETB"/>
</dbReference>
<evidence type="ECO:0000256" key="8">
    <source>
        <dbReference type="ARBA" id="ARBA00023180"/>
    </source>
</evidence>
<dbReference type="GO" id="GO:0005886">
    <property type="term" value="C:plasma membrane"/>
    <property type="evidence" value="ECO:0007669"/>
    <property type="project" value="UniProtKB-SubCell"/>
</dbReference>
<evidence type="ECO:0000256" key="5">
    <source>
        <dbReference type="ARBA" id="ARBA00022692"/>
    </source>
</evidence>
<feature type="transmembrane region" description="Helical" evidence="10">
    <location>
        <begin position="317"/>
        <end position="334"/>
    </location>
</feature>
<dbReference type="FunFam" id="1.20.1250.20:FF:000489">
    <property type="entry name" value="MFS general substrate transporter"/>
    <property type="match status" value="1"/>
</dbReference>
<keyword evidence="4" id="KW-1003">Cell membrane</keyword>
<dbReference type="InterPro" id="IPR011701">
    <property type="entry name" value="MFS"/>
</dbReference>
<dbReference type="EMBL" id="CP051140">
    <property type="protein sequence ID" value="QIW97144.1"/>
    <property type="molecule type" value="Genomic_DNA"/>
</dbReference>
<comment type="similarity">
    <text evidence="2">Belongs to the major facilitator superfamily. TCR/Tet family.</text>
</comment>
<sequence>MAIKNPFSRKQDAPVGSAAESTTAPSATSVSLDEKEHEHEPVTTTTAPKQEVTATSQENALEARIEGIEQDADEQAGEEVDYPKAMKLTLITIALCLSVFVMALDNTIIATAIPRITDEFQAINDVGWYGSAYLLCTCAFQLMYGKLFSFFSIKYVYLGAIVIFEAGSALCGAAPNSTAFIIGRALAGVGAGGVFSGAILIIANTVPLAKRPAYTGLIGGMWGVASVAGPLIGGAFTDKVTWRWCFYINLPLGAVTILFIIFFYHPTRRAKTLAVGWKARLEQFDLIGTAIFVPMIVCLLLALQWGGSTYPWSNGRIIALFVLFGVLLIAFIGVQFWKDENATLPPRVVSNRTVWAASIYCVCMGAAFFIMVYYVPIWFQAIKDVTAVQSGVYNLPLVVSLVITSMVAGGIVTAVGWYTPFIIASSVIMTIGAGLISTFNVNTGTGAWIGYQLLFGIGVGFGMQQGLIAVQVALPTADVPIGTALIMFSQTLGGALSISIAQNVFTNRLLSNIMSQVPQVNAADVLATGATSLQRVFSPEYLPAIKVAYNESLVNAFYVGVAFAALSIVGSVFVEWKSVKGKKIEMSAA</sequence>
<dbReference type="InterPro" id="IPR020846">
    <property type="entry name" value="MFS_dom"/>
</dbReference>
<dbReference type="Pfam" id="PF07690">
    <property type="entry name" value="MFS_1"/>
    <property type="match status" value="1"/>
</dbReference>
<proteinExistence type="inferred from homology"/>
<accession>A0A6H0XR88</accession>
<feature type="transmembrane region" description="Helical" evidence="10">
    <location>
        <begin position="421"/>
        <end position="441"/>
    </location>
</feature>
<feature type="transmembrane region" description="Helical" evidence="10">
    <location>
        <begin position="241"/>
        <end position="264"/>
    </location>
</feature>
<dbReference type="PANTHER" id="PTHR23501:SF199">
    <property type="entry name" value="MFS EFFLUX TRANSPORTER INPD-RELATED"/>
    <property type="match status" value="1"/>
</dbReference>
<evidence type="ECO:0000313" key="13">
    <source>
        <dbReference type="Proteomes" id="UP000503462"/>
    </source>
</evidence>
<dbReference type="OrthoDB" id="10021397at2759"/>
<evidence type="ECO:0000256" key="4">
    <source>
        <dbReference type="ARBA" id="ARBA00022475"/>
    </source>
</evidence>
<dbReference type="FunFam" id="1.20.1250.20:FF:000196">
    <property type="entry name" value="MFS toxin efflux pump (AflT)"/>
    <property type="match status" value="1"/>
</dbReference>
<evidence type="ECO:0000256" key="1">
    <source>
        <dbReference type="ARBA" id="ARBA00004651"/>
    </source>
</evidence>
<keyword evidence="8" id="KW-0325">Glycoprotein</keyword>
<evidence type="ECO:0000256" key="3">
    <source>
        <dbReference type="ARBA" id="ARBA00022448"/>
    </source>
</evidence>
<feature type="transmembrane region" description="Helical" evidence="10">
    <location>
        <begin position="126"/>
        <end position="144"/>
    </location>
</feature>
<evidence type="ECO:0000256" key="2">
    <source>
        <dbReference type="ARBA" id="ARBA00007520"/>
    </source>
</evidence>
<feature type="domain" description="Major facilitator superfamily (MFS) profile" evidence="11">
    <location>
        <begin position="91"/>
        <end position="579"/>
    </location>
</feature>
<dbReference type="Gene3D" id="1.20.1250.20">
    <property type="entry name" value="MFS general substrate transporter like domains"/>
    <property type="match status" value="1"/>
</dbReference>
<dbReference type="SUPFAM" id="SSF103473">
    <property type="entry name" value="MFS general substrate transporter"/>
    <property type="match status" value="1"/>
</dbReference>
<organism evidence="12 13">
    <name type="scientific">Peltaster fructicola</name>
    <dbReference type="NCBI Taxonomy" id="286661"/>
    <lineage>
        <taxon>Eukaryota</taxon>
        <taxon>Fungi</taxon>
        <taxon>Dikarya</taxon>
        <taxon>Ascomycota</taxon>
        <taxon>Pezizomycotina</taxon>
        <taxon>Dothideomycetes</taxon>
        <taxon>Dothideomycetes incertae sedis</taxon>
        <taxon>Peltaster</taxon>
    </lineage>
</organism>
<reference evidence="12 13" key="1">
    <citation type="journal article" date="2016" name="Sci. Rep.">
        <title>Peltaster fructicola genome reveals evolution from an invasive phytopathogen to an ectophytic parasite.</title>
        <authorList>
            <person name="Xu C."/>
            <person name="Chen H."/>
            <person name="Gleason M.L."/>
            <person name="Xu J.R."/>
            <person name="Liu H."/>
            <person name="Zhang R."/>
            <person name="Sun G."/>
        </authorList>
    </citation>
    <scope>NUCLEOTIDE SEQUENCE [LARGE SCALE GENOMIC DNA]</scope>
    <source>
        <strain evidence="12 13">LNHT1506</strain>
    </source>
</reference>
<name>A0A6H0XR88_9PEZI</name>
<feature type="transmembrane region" description="Helical" evidence="10">
    <location>
        <begin position="453"/>
        <end position="474"/>
    </location>
</feature>
<dbReference type="FunFam" id="1.20.1720.10:FF:000012">
    <property type="entry name" value="MFS toxin efflux pump (AflT)"/>
    <property type="match status" value="1"/>
</dbReference>
<dbReference type="AlphaFoldDB" id="A0A6H0XR88"/>
<evidence type="ECO:0000256" key="6">
    <source>
        <dbReference type="ARBA" id="ARBA00022989"/>
    </source>
</evidence>
<protein>
    <recommendedName>
        <fullName evidence="11">Major facilitator superfamily (MFS) profile domain-containing protein</fullName>
    </recommendedName>
</protein>
<comment type="subcellular location">
    <subcellularLocation>
        <location evidence="1">Cell membrane</location>
        <topology evidence="1">Multi-pass membrane protein</topology>
    </subcellularLocation>
</comment>
<dbReference type="InterPro" id="IPR036259">
    <property type="entry name" value="MFS_trans_sf"/>
</dbReference>
<feature type="transmembrane region" description="Helical" evidence="10">
    <location>
        <begin position="284"/>
        <end position="305"/>
    </location>
</feature>
<feature type="transmembrane region" description="Helical" evidence="10">
    <location>
        <begin position="354"/>
        <end position="375"/>
    </location>
</feature>
<feature type="transmembrane region" description="Helical" evidence="10">
    <location>
        <begin position="181"/>
        <end position="202"/>
    </location>
</feature>
<evidence type="ECO:0000313" key="12">
    <source>
        <dbReference type="EMBL" id="QIW97144.1"/>
    </source>
</evidence>
<gene>
    <name evidence="12" type="ORF">AMS68_002662</name>
</gene>
<feature type="transmembrane region" description="Helical" evidence="10">
    <location>
        <begin position="88"/>
        <end position="114"/>
    </location>
</feature>
<keyword evidence="7 10" id="KW-0472">Membrane</keyword>
<dbReference type="GO" id="GO:0022857">
    <property type="term" value="F:transmembrane transporter activity"/>
    <property type="evidence" value="ECO:0007669"/>
    <property type="project" value="InterPro"/>
</dbReference>
<dbReference type="PROSITE" id="PS50850">
    <property type="entry name" value="MFS"/>
    <property type="match status" value="1"/>
</dbReference>
<feature type="transmembrane region" description="Helical" evidence="10">
    <location>
        <begin position="481"/>
        <end position="501"/>
    </location>
</feature>
<feature type="compositionally biased region" description="Polar residues" evidence="9">
    <location>
        <begin position="42"/>
        <end position="56"/>
    </location>
</feature>
<keyword evidence="3" id="KW-0813">Transport</keyword>
<dbReference type="Gene3D" id="1.20.1720.10">
    <property type="entry name" value="Multidrug resistance protein D"/>
    <property type="match status" value="1"/>
</dbReference>
<dbReference type="CDD" id="cd17502">
    <property type="entry name" value="MFS_Azr1_MDR_like"/>
    <property type="match status" value="1"/>
</dbReference>
<feature type="transmembrane region" description="Helical" evidence="10">
    <location>
        <begin position="556"/>
        <end position="576"/>
    </location>
</feature>